<name>A0A138ZWK8_GONPJ</name>
<gene>
    <name evidence="2" type="ORF">M427DRAFT_50227</name>
</gene>
<evidence type="ECO:0000313" key="3">
    <source>
        <dbReference type="Proteomes" id="UP000070544"/>
    </source>
</evidence>
<reference evidence="2 3" key="1">
    <citation type="journal article" date="2015" name="Genome Biol. Evol.">
        <title>Phylogenomic analyses indicate that early fungi evolved digesting cell walls of algal ancestors of land plants.</title>
        <authorList>
            <person name="Chang Y."/>
            <person name="Wang S."/>
            <person name="Sekimoto S."/>
            <person name="Aerts A.L."/>
            <person name="Choi C."/>
            <person name="Clum A."/>
            <person name="LaButti K.M."/>
            <person name="Lindquist E.A."/>
            <person name="Yee Ngan C."/>
            <person name="Ohm R.A."/>
            <person name="Salamov A.A."/>
            <person name="Grigoriev I.V."/>
            <person name="Spatafora J.W."/>
            <person name="Berbee M.L."/>
        </authorList>
    </citation>
    <scope>NUCLEOTIDE SEQUENCE [LARGE SCALE GENOMIC DNA]</scope>
    <source>
        <strain evidence="2 3">JEL478</strain>
    </source>
</reference>
<proteinExistence type="predicted"/>
<feature type="compositionally biased region" description="Polar residues" evidence="1">
    <location>
        <begin position="1"/>
        <end position="11"/>
    </location>
</feature>
<keyword evidence="3" id="KW-1185">Reference proteome</keyword>
<feature type="region of interest" description="Disordered" evidence="1">
    <location>
        <begin position="1"/>
        <end position="42"/>
    </location>
</feature>
<accession>A0A138ZWK8</accession>
<protein>
    <submittedName>
        <fullName evidence="2">Uncharacterized protein</fullName>
    </submittedName>
</protein>
<dbReference type="EMBL" id="KQ965929">
    <property type="protein sequence ID" value="KXS08889.1"/>
    <property type="molecule type" value="Genomic_DNA"/>
</dbReference>
<feature type="compositionally biased region" description="Acidic residues" evidence="1">
    <location>
        <begin position="29"/>
        <end position="38"/>
    </location>
</feature>
<evidence type="ECO:0000313" key="2">
    <source>
        <dbReference type="EMBL" id="KXS08889.1"/>
    </source>
</evidence>
<sequence length="680" mass="77811">MSDGTSSTISDRPSDVSMADDTQIVPNDDYSDDDDDRDGDTQMHIGCQIRQFTSYSKINSDLIETFAQTGDISSKYYSNIELEVMKNKCIFRSYALHSLLSDGIHTPGPFVLIQKTNFVFNNFLEFLKSIDMLETVKRISDPETNGVLYPNDLTLLEKHWNISINIFEFSRAWELIPFHISSHSETQSLNLLMERFWDNKALVVAHVAYIKDIQRAKAFYNSFEGFAFKALSRGPFPDHPDRGYNFIELGEEVDFMNDFSIYFVKNQNAHHTLVFRSNSPDIVDLVKNAIKLKPSSIKKFNSCTYISYGSRRLGIYNYSKLYGGSAPLLKSDSMFLVGKTLAEDFQIPVNYIGKPFFILANYLFWRDIENKDDFVMVDADKEKLFFLKVFLHPIPTKLEYKPVPNSFYRTEEWDSNSMYTYCLGEDMPAGPGHWITDSSVLDRIVKSLNAGDTSTCPFGFVECDFVPSNRIYNTYKLNVLFEQSWTNGCFFSEYLKSILKTGYKMKKIHKILVFDRRAGFVNFRQLIEDVRTNGSKTVAERIAKSISTQAYSSIIKRKELTSLPLSVVGSEGLLKAINSDGFGYFLHDKGAKYTAYGKQMNTMEYEGPCQLVAAMFGYTRKRILDFIMAVHDCGIDYYIKELHTDSVTFHTQVPLSSLSQLHNTFITIDGSKKPGLFKRA</sequence>
<evidence type="ECO:0000256" key="1">
    <source>
        <dbReference type="SAM" id="MobiDB-lite"/>
    </source>
</evidence>
<organism evidence="2 3">
    <name type="scientific">Gonapodya prolifera (strain JEL478)</name>
    <name type="common">Monoblepharis prolifera</name>
    <dbReference type="NCBI Taxonomy" id="1344416"/>
    <lineage>
        <taxon>Eukaryota</taxon>
        <taxon>Fungi</taxon>
        <taxon>Fungi incertae sedis</taxon>
        <taxon>Chytridiomycota</taxon>
        <taxon>Chytridiomycota incertae sedis</taxon>
        <taxon>Monoblepharidomycetes</taxon>
        <taxon>Monoblepharidales</taxon>
        <taxon>Gonapodyaceae</taxon>
        <taxon>Gonapodya</taxon>
    </lineage>
</organism>
<dbReference type="Proteomes" id="UP000070544">
    <property type="component" value="Unassembled WGS sequence"/>
</dbReference>
<dbReference type="AlphaFoldDB" id="A0A138ZWK8"/>